<dbReference type="Pfam" id="PF13401">
    <property type="entry name" value="AAA_22"/>
    <property type="match status" value="1"/>
</dbReference>
<evidence type="ECO:0000259" key="1">
    <source>
        <dbReference type="Pfam" id="PF13401"/>
    </source>
</evidence>
<evidence type="ECO:0000313" key="2">
    <source>
        <dbReference type="EMBL" id="MEM5290852.1"/>
    </source>
</evidence>
<sequence length="351" mass="39560">MLTREQAIAGSEKDKEDYMDALVIPHRNLQEVVAKVRPRMTAGVGLSITMVVGPTGIGKSSLGRKQLLQLLSLYKIQIQENPAIIPAVMVQVNPADKETEINMTVLYARLCSALLAPTALDRFKIPKSLDETYNLARSSSLMFQAAVSGRNLQHLILDEAIHFVHSSTGPLHYGNLLKYLSNLSGFNLLLLGAYGSEELIHASGQLARRVSIVHYSRYKRCDADFLEYTTFIKSVAAAMPYRFEIDLERNLEYLFHGTFGLPGESIDVLREAAATCAQERYPRWSEKIFLKSMPSKEAHKTFAKETLRGEERIQPFLCMERAIEYETEDQILHRLKEEDAESKGLNGHLTR</sequence>
<dbReference type="InterPro" id="IPR049945">
    <property type="entry name" value="AAA_22"/>
</dbReference>
<comment type="caution">
    <text evidence="2">The sequence shown here is derived from an EMBL/GenBank/DDBJ whole genome shotgun (WGS) entry which is preliminary data.</text>
</comment>
<organism evidence="2 3">
    <name type="scientific">Paraburkholderia sabiae</name>
    <dbReference type="NCBI Taxonomy" id="273251"/>
    <lineage>
        <taxon>Bacteria</taxon>
        <taxon>Pseudomonadati</taxon>
        <taxon>Pseudomonadota</taxon>
        <taxon>Betaproteobacteria</taxon>
        <taxon>Burkholderiales</taxon>
        <taxon>Burkholderiaceae</taxon>
        <taxon>Paraburkholderia</taxon>
    </lineage>
</organism>
<evidence type="ECO:0000313" key="3">
    <source>
        <dbReference type="Proteomes" id="UP001494588"/>
    </source>
</evidence>
<gene>
    <name evidence="2" type="ORF">V4C55_34545</name>
</gene>
<name>A0ABU9QN45_9BURK</name>
<feature type="domain" description="ORC1/DEAH AAA+ ATPase" evidence="1">
    <location>
        <begin position="47"/>
        <end position="199"/>
    </location>
</feature>
<reference evidence="2 3" key="1">
    <citation type="submission" date="2024-01" db="EMBL/GenBank/DDBJ databases">
        <title>The diversity of rhizobia nodulating Mimosa spp. in eleven states of Brazil covering several biomes is determined by host plant, location, and edaphic factors.</title>
        <authorList>
            <person name="Rouws L."/>
            <person name="Barauna A."/>
            <person name="Beukes C."/>
            <person name="De Faria S.M."/>
            <person name="Gross E."/>
            <person name="Dos Reis Junior F.B."/>
            <person name="Simon M."/>
            <person name="Maluk M."/>
            <person name="Odee D.W."/>
            <person name="Kenicer G."/>
            <person name="Young J.P.W."/>
            <person name="Reis V.M."/>
            <person name="Zilli J."/>
            <person name="James E.K."/>
        </authorList>
    </citation>
    <scope>NUCLEOTIDE SEQUENCE [LARGE SCALE GENOMIC DNA]</scope>
    <source>
        <strain evidence="2 3">JPY77</strain>
    </source>
</reference>
<dbReference type="RefSeq" id="WP_201659630.1">
    <property type="nucleotide sequence ID" value="NZ_CAJHCS010000036.1"/>
</dbReference>
<protein>
    <submittedName>
        <fullName evidence="2">AAA family ATPase</fullName>
    </submittedName>
</protein>
<dbReference type="InterPro" id="IPR027417">
    <property type="entry name" value="P-loop_NTPase"/>
</dbReference>
<dbReference type="EMBL" id="JAZHGC010000041">
    <property type="protein sequence ID" value="MEM5290852.1"/>
    <property type="molecule type" value="Genomic_DNA"/>
</dbReference>
<proteinExistence type="predicted"/>
<accession>A0ABU9QN45</accession>
<keyword evidence="3" id="KW-1185">Reference proteome</keyword>
<dbReference type="SUPFAM" id="SSF52540">
    <property type="entry name" value="P-loop containing nucleoside triphosphate hydrolases"/>
    <property type="match status" value="1"/>
</dbReference>
<dbReference type="Proteomes" id="UP001494588">
    <property type="component" value="Unassembled WGS sequence"/>
</dbReference>